<dbReference type="AlphaFoldDB" id="A0A9P7KBG1"/>
<sequence>MADQPPTATGTPHPNLASTSQPPVGEPTSGFHPTHYEGARYHDHAINHDFYYGPPHRNSNQFGSTSTGPNYHGQFNYNHAQPHHSYDGYSHPMYREDSIPTAIPSYLRTHPNPNYPSDFRAASPARNHWVKDSNGQYRYQHEEAYIQEVESDADLADLEDLPPPPIPTDAAPPPPPAHRARELTPHPSDFGPTAPNSPETPGFFSRRRTESSGSLLRSGPASPRSAFGPHSWRRTESSMGSILNSRAASPRPTLDPQTATAQLADMLDQPQEQNDAARTSSGPTRLNRDVREHSSTPPTSPGQSQSWRNPAPGRRWANSRLPSSRFASPNAAQRSNVPESSSVPLHQPMGPGPPPNLPQSAALPSESDPTARAQAPPLRQPMGPAPPPNQPGSGARPGRTAWARTSQAPPGVAPIQQFPATGYNTYPAEHLPPTAPVHEQRPPVTAQPTLLNPETPREAQHEAQPLGNNPTVMLYPDDERVLPPLTSFGAAFPALDSLSSEPNPQPQHQPAMPHQASDDGLVQPSQSPRGPATFGPNGNTLPPRPSFATGYPTIDTLASEPPAPQQHRPMTPENAQRRSRYPPRGQRAPSPPRQSEAGPSRRPHMEETRSRQQNGKGKGRAEPAPALGVPRYQSTPPPAQQTPLADDRMPDLPWQVLDRCIVMIEGTLVNVDWLAGHFARTSEDDNPNNPNAMMARRVKEVTVSLKGDLLKHQAITSWEQRFLTERWRQKNADRTLQGFSRFTDTVYDRTALRTPSIGTLSKCSAKLTEFETKFIDLRAKFTSLYNRIRLRQLHRDLWRATNIAADKLRQARYARDLHEWNADKEERARLRRAYLDFRDHINRARRTSLRS</sequence>
<evidence type="ECO:0000313" key="2">
    <source>
        <dbReference type="EMBL" id="KAG5644503.1"/>
    </source>
</evidence>
<feature type="compositionally biased region" description="Basic and acidic residues" evidence="1">
    <location>
        <begin position="34"/>
        <end position="47"/>
    </location>
</feature>
<reference evidence="2" key="1">
    <citation type="submission" date="2020-07" db="EMBL/GenBank/DDBJ databases">
        <authorList>
            <person name="Nieuwenhuis M."/>
            <person name="Van De Peppel L.J.J."/>
        </authorList>
    </citation>
    <scope>NUCLEOTIDE SEQUENCE</scope>
    <source>
        <strain evidence="2">AP01</strain>
        <tissue evidence="2">Mycelium</tissue>
    </source>
</reference>
<feature type="region of interest" description="Disordered" evidence="1">
    <location>
        <begin position="1"/>
        <end position="73"/>
    </location>
</feature>
<dbReference type="EMBL" id="JABCKV010000067">
    <property type="protein sequence ID" value="KAG5644503.1"/>
    <property type="molecule type" value="Genomic_DNA"/>
</dbReference>
<feature type="compositionally biased region" description="Low complexity" evidence="1">
    <location>
        <begin position="295"/>
        <end position="306"/>
    </location>
</feature>
<feature type="compositionally biased region" description="Polar residues" evidence="1">
    <location>
        <begin position="237"/>
        <end position="247"/>
    </location>
</feature>
<reference evidence="2" key="2">
    <citation type="submission" date="2021-10" db="EMBL/GenBank/DDBJ databases">
        <title>Phylogenomics reveals ancestral predisposition of the termite-cultivated fungus Termitomyces towards a domesticated lifestyle.</title>
        <authorList>
            <person name="Auxier B."/>
            <person name="Grum-Grzhimaylo A."/>
            <person name="Cardenas M.E."/>
            <person name="Lodge J.D."/>
            <person name="Laessoe T."/>
            <person name="Pedersen O."/>
            <person name="Smith M.E."/>
            <person name="Kuyper T.W."/>
            <person name="Franco-Molano E.A."/>
            <person name="Baroni T.J."/>
            <person name="Aanen D.K."/>
        </authorList>
    </citation>
    <scope>NUCLEOTIDE SEQUENCE</scope>
    <source>
        <strain evidence="2">AP01</strain>
        <tissue evidence="2">Mycelium</tissue>
    </source>
</reference>
<feature type="compositionally biased region" description="Polar residues" evidence="1">
    <location>
        <begin position="320"/>
        <end position="343"/>
    </location>
</feature>
<organism evidence="2 3">
    <name type="scientific">Asterophora parasitica</name>
    <dbReference type="NCBI Taxonomy" id="117018"/>
    <lineage>
        <taxon>Eukaryota</taxon>
        <taxon>Fungi</taxon>
        <taxon>Dikarya</taxon>
        <taxon>Basidiomycota</taxon>
        <taxon>Agaricomycotina</taxon>
        <taxon>Agaricomycetes</taxon>
        <taxon>Agaricomycetidae</taxon>
        <taxon>Agaricales</taxon>
        <taxon>Tricholomatineae</taxon>
        <taxon>Lyophyllaceae</taxon>
        <taxon>Asterophora</taxon>
    </lineage>
</organism>
<evidence type="ECO:0000313" key="3">
    <source>
        <dbReference type="Proteomes" id="UP000775547"/>
    </source>
</evidence>
<comment type="caution">
    <text evidence="2">The sequence shown here is derived from an EMBL/GenBank/DDBJ whole genome shotgun (WGS) entry which is preliminary data.</text>
</comment>
<feature type="compositionally biased region" description="Polar residues" evidence="1">
    <location>
        <begin position="57"/>
        <end position="73"/>
    </location>
</feature>
<feature type="region of interest" description="Disordered" evidence="1">
    <location>
        <begin position="156"/>
        <end position="648"/>
    </location>
</feature>
<gene>
    <name evidence="2" type="ORF">DXG03_008245</name>
</gene>
<feature type="compositionally biased region" description="Low complexity" evidence="1">
    <location>
        <begin position="506"/>
        <end position="515"/>
    </location>
</feature>
<protein>
    <submittedName>
        <fullName evidence="2">Uncharacterized protein</fullName>
    </submittedName>
</protein>
<feature type="compositionally biased region" description="Polar residues" evidence="1">
    <location>
        <begin position="270"/>
        <end position="284"/>
    </location>
</feature>
<evidence type="ECO:0000256" key="1">
    <source>
        <dbReference type="SAM" id="MobiDB-lite"/>
    </source>
</evidence>
<dbReference type="Proteomes" id="UP000775547">
    <property type="component" value="Unassembled WGS sequence"/>
</dbReference>
<proteinExistence type="predicted"/>
<dbReference type="OrthoDB" id="2963154at2759"/>
<keyword evidence="3" id="KW-1185">Reference proteome</keyword>
<accession>A0A9P7KBG1</accession>
<feature type="compositionally biased region" description="Polar residues" evidence="1">
    <location>
        <begin position="1"/>
        <end position="22"/>
    </location>
</feature>
<feature type="compositionally biased region" description="Pro residues" evidence="1">
    <location>
        <begin position="161"/>
        <end position="177"/>
    </location>
</feature>
<name>A0A9P7KBG1_9AGAR</name>